<accession>A0A7S1FKG9</accession>
<gene>
    <name evidence="1" type="ORF">NSCI0253_LOCUS45774</name>
</gene>
<sequence>MELQDEQSVSELRHVLSCTLGLVQHRRGLSYHGKVMTSNRVIADILGLNVDVVVVPPPHLKSAKILDVWGFGVAQCIGKIERSPTEQLDLCEEVEPNWEVKAVAYIKMSYGQGFILLGQES</sequence>
<dbReference type="EMBL" id="HBFQ01064529">
    <property type="protein sequence ID" value="CAD8871417.1"/>
    <property type="molecule type" value="Transcribed_RNA"/>
</dbReference>
<proteinExistence type="predicted"/>
<dbReference type="AlphaFoldDB" id="A0A7S1FKG9"/>
<name>A0A7S1FKG9_NOCSC</name>
<protein>
    <submittedName>
        <fullName evidence="1">Uncharacterized protein</fullName>
    </submittedName>
</protein>
<organism evidence="1">
    <name type="scientific">Noctiluca scintillans</name>
    <name type="common">Sea sparkle</name>
    <name type="synonym">Red tide dinoflagellate</name>
    <dbReference type="NCBI Taxonomy" id="2966"/>
    <lineage>
        <taxon>Eukaryota</taxon>
        <taxon>Sar</taxon>
        <taxon>Alveolata</taxon>
        <taxon>Dinophyceae</taxon>
        <taxon>Noctilucales</taxon>
        <taxon>Noctilucaceae</taxon>
        <taxon>Noctiluca</taxon>
    </lineage>
</organism>
<evidence type="ECO:0000313" key="1">
    <source>
        <dbReference type="EMBL" id="CAD8871417.1"/>
    </source>
</evidence>
<reference evidence="1" key="1">
    <citation type="submission" date="2021-01" db="EMBL/GenBank/DDBJ databases">
        <authorList>
            <person name="Corre E."/>
            <person name="Pelletier E."/>
            <person name="Niang G."/>
            <person name="Scheremetjew M."/>
            <person name="Finn R."/>
            <person name="Kale V."/>
            <person name="Holt S."/>
            <person name="Cochrane G."/>
            <person name="Meng A."/>
            <person name="Brown T."/>
            <person name="Cohen L."/>
        </authorList>
    </citation>
    <scope>NUCLEOTIDE SEQUENCE</scope>
</reference>